<feature type="binding site" evidence="5">
    <location>
        <position position="99"/>
    </location>
    <ligand>
        <name>substrate</name>
    </ligand>
</feature>
<keyword evidence="5" id="KW-0520">NAD</keyword>
<comment type="cofactor">
    <cofactor evidence="5">
        <name>FMN</name>
        <dbReference type="ChEBI" id="CHEBI:58210"/>
    </cofactor>
    <text evidence="5">Binds 1 FMN per monomer.</text>
</comment>
<evidence type="ECO:0000256" key="4">
    <source>
        <dbReference type="ARBA" id="ARBA00023002"/>
    </source>
</evidence>
<dbReference type="InterPro" id="IPR005025">
    <property type="entry name" value="FMN_Rdtase-like_dom"/>
</dbReference>
<dbReference type="Gene3D" id="3.40.50.360">
    <property type="match status" value="1"/>
</dbReference>
<dbReference type="Pfam" id="PF03358">
    <property type="entry name" value="FMN_red"/>
    <property type="match status" value="1"/>
</dbReference>
<dbReference type="SUPFAM" id="SSF52218">
    <property type="entry name" value="Flavoproteins"/>
    <property type="match status" value="1"/>
</dbReference>
<comment type="catalytic activity">
    <reaction evidence="5">
        <text>a quinone + NADPH + H(+) = a quinol + NADP(+)</text>
        <dbReference type="Rhea" id="RHEA:46164"/>
        <dbReference type="ChEBI" id="CHEBI:15378"/>
        <dbReference type="ChEBI" id="CHEBI:24646"/>
        <dbReference type="ChEBI" id="CHEBI:57783"/>
        <dbReference type="ChEBI" id="CHEBI:58349"/>
        <dbReference type="ChEBI" id="CHEBI:132124"/>
        <dbReference type="EC" id="1.6.5.2"/>
    </reaction>
</comment>
<dbReference type="InterPro" id="IPR008254">
    <property type="entry name" value="Flavodoxin/NO_synth"/>
</dbReference>
<dbReference type="GO" id="GO:0010181">
    <property type="term" value="F:FMN binding"/>
    <property type="evidence" value="ECO:0007669"/>
    <property type="project" value="InterPro"/>
</dbReference>
<dbReference type="GO" id="GO:0016020">
    <property type="term" value="C:membrane"/>
    <property type="evidence" value="ECO:0007669"/>
    <property type="project" value="TreeGrafter"/>
</dbReference>
<sequence length="200" mass="21027">MAKVLVLYYSSWGHVSEMAQAVAEGARSVAGTEVAVKRVPELVPEAVRQSAHYKDESNIPVATVDELAQYDAIIIGTPTRYGNMASQMKNFLDQTGGLWAKGALVGKVGAAFTSTATQHGGQESTILSTHTVLLHLGLVIVGLPYSFQGQMGVSEVMGNSPYGASTIAGGDGSRRPSAVELDGARYQGRHVAEIATKLHG</sequence>
<dbReference type="HAMAP" id="MF_01017">
    <property type="entry name" value="NQOR"/>
    <property type="match status" value="1"/>
</dbReference>
<organism evidence="7 8">
    <name type="scientific">Azospirillum oryzae</name>
    <dbReference type="NCBI Taxonomy" id="286727"/>
    <lineage>
        <taxon>Bacteria</taxon>
        <taxon>Pseudomonadati</taxon>
        <taxon>Pseudomonadota</taxon>
        <taxon>Alphaproteobacteria</taxon>
        <taxon>Rhodospirillales</taxon>
        <taxon>Azospirillaceae</taxon>
        <taxon>Azospirillum</taxon>
    </lineage>
</organism>
<dbReference type="GO" id="GO:0050661">
    <property type="term" value="F:NADP binding"/>
    <property type="evidence" value="ECO:0007669"/>
    <property type="project" value="UniProtKB-UniRule"/>
</dbReference>
<dbReference type="PROSITE" id="PS50902">
    <property type="entry name" value="FLAVODOXIN_LIKE"/>
    <property type="match status" value="1"/>
</dbReference>
<feature type="binding site" evidence="5">
    <location>
        <position position="12"/>
    </location>
    <ligand>
        <name>NAD(+)</name>
        <dbReference type="ChEBI" id="CHEBI:57540"/>
    </ligand>
</feature>
<dbReference type="InterPro" id="IPR010089">
    <property type="entry name" value="Flavoprotein_WrbA-like"/>
</dbReference>
<dbReference type="GO" id="GO:0051287">
    <property type="term" value="F:NAD binding"/>
    <property type="evidence" value="ECO:0007669"/>
    <property type="project" value="UniProtKB-UniRule"/>
</dbReference>
<evidence type="ECO:0000256" key="3">
    <source>
        <dbReference type="ARBA" id="ARBA00022643"/>
    </source>
</evidence>
<dbReference type="NCBIfam" id="TIGR01755">
    <property type="entry name" value="flav_wrbA"/>
    <property type="match status" value="1"/>
</dbReference>
<keyword evidence="2 5" id="KW-0285">Flavoprotein</keyword>
<dbReference type="STRING" id="286727.SAMN02982917_2667"/>
<dbReference type="GO" id="GO:0050136">
    <property type="term" value="F:NADH dehydrogenase (quinone) (non-electrogenic) activity"/>
    <property type="evidence" value="ECO:0007669"/>
    <property type="project" value="RHEA"/>
</dbReference>
<evidence type="ECO:0000313" key="7">
    <source>
        <dbReference type="EMBL" id="SMF50912.1"/>
    </source>
</evidence>
<evidence type="ECO:0000256" key="5">
    <source>
        <dbReference type="HAMAP-Rule" id="MF_01017"/>
    </source>
</evidence>
<evidence type="ECO:0000256" key="1">
    <source>
        <dbReference type="ARBA" id="ARBA00006961"/>
    </source>
</evidence>
<gene>
    <name evidence="7" type="ORF">SAMN02982917_2667</name>
</gene>
<reference evidence="7 8" key="1">
    <citation type="submission" date="2017-04" db="EMBL/GenBank/DDBJ databases">
        <authorList>
            <person name="Afonso C.L."/>
            <person name="Miller P.J."/>
            <person name="Scott M.A."/>
            <person name="Spackman E."/>
            <person name="Goraichik I."/>
            <person name="Dimitrov K.M."/>
            <person name="Suarez D.L."/>
            <person name="Swayne D.E."/>
        </authorList>
    </citation>
    <scope>NUCLEOTIDE SEQUENCE [LARGE SCALE GENOMIC DNA]</scope>
    <source>
        <strain evidence="7 8">A2P</strain>
    </source>
</reference>
<feature type="binding site" evidence="5">
    <location>
        <position position="135"/>
    </location>
    <ligand>
        <name>FMN</name>
        <dbReference type="ChEBI" id="CHEBI:58210"/>
    </ligand>
</feature>
<dbReference type="PANTHER" id="PTHR30546">
    <property type="entry name" value="FLAVODOXIN-RELATED PROTEIN WRBA-RELATED"/>
    <property type="match status" value="1"/>
</dbReference>
<dbReference type="AlphaFoldDB" id="A0A1X7FEX5"/>
<keyword evidence="5" id="KW-0521">NADP</keyword>
<evidence type="ECO:0000259" key="6">
    <source>
        <dbReference type="PROSITE" id="PS50902"/>
    </source>
</evidence>
<feature type="binding site" evidence="5">
    <location>
        <begin position="79"/>
        <end position="81"/>
    </location>
    <ligand>
        <name>FMN</name>
        <dbReference type="ChEBI" id="CHEBI:58210"/>
    </ligand>
</feature>
<comment type="similarity">
    <text evidence="1 5">Belongs to the WrbA family.</text>
</comment>
<keyword evidence="4 5" id="KW-0560">Oxidoreductase</keyword>
<keyword evidence="3 5" id="KW-0288">FMN</keyword>
<name>A0A1X7FEX5_9PROT</name>
<feature type="domain" description="Flavodoxin-like" evidence="6">
    <location>
        <begin position="4"/>
        <end position="191"/>
    </location>
</feature>
<keyword evidence="5" id="KW-0547">Nucleotide-binding</keyword>
<feature type="binding site" evidence="5">
    <location>
        <begin position="10"/>
        <end position="15"/>
    </location>
    <ligand>
        <name>FMN</name>
        <dbReference type="ChEBI" id="CHEBI:58210"/>
    </ligand>
</feature>
<comment type="catalytic activity">
    <reaction evidence="5">
        <text>a quinone + NADH + H(+) = a quinol + NAD(+)</text>
        <dbReference type="Rhea" id="RHEA:46160"/>
        <dbReference type="ChEBI" id="CHEBI:15378"/>
        <dbReference type="ChEBI" id="CHEBI:24646"/>
        <dbReference type="ChEBI" id="CHEBI:57540"/>
        <dbReference type="ChEBI" id="CHEBI:57945"/>
        <dbReference type="ChEBI" id="CHEBI:132124"/>
        <dbReference type="EC" id="1.6.5.2"/>
    </reaction>
</comment>
<evidence type="ECO:0000313" key="8">
    <source>
        <dbReference type="Proteomes" id="UP000192936"/>
    </source>
</evidence>
<protein>
    <recommendedName>
        <fullName evidence="5">NAD(P)H dehydrogenase (quinone)</fullName>
        <ecNumber evidence="5">1.6.5.2</ecNumber>
    </recommendedName>
    <alternativeName>
        <fullName evidence="5">NAD(P)H:quinone oxidoreductase</fullName>
        <shortName evidence="5">NQO</shortName>
    </alternativeName>
</protein>
<comment type="caution">
    <text evidence="5">Lacks conserved residue(s) required for the propagation of feature annotation.</text>
</comment>
<dbReference type="InterPro" id="IPR029039">
    <property type="entry name" value="Flavoprotein-like_sf"/>
</dbReference>
<dbReference type="EC" id="1.6.5.2" evidence="5"/>
<dbReference type="Proteomes" id="UP000192936">
    <property type="component" value="Unassembled WGS sequence"/>
</dbReference>
<dbReference type="RefSeq" id="WP_085086016.1">
    <property type="nucleotide sequence ID" value="NZ_FXAK01000005.1"/>
</dbReference>
<dbReference type="GO" id="GO:0050660">
    <property type="term" value="F:flavin adenine dinucleotide binding"/>
    <property type="evidence" value="ECO:0007669"/>
    <property type="project" value="UniProtKB-UniRule"/>
</dbReference>
<dbReference type="EMBL" id="FXAK01000005">
    <property type="protein sequence ID" value="SMF50912.1"/>
    <property type="molecule type" value="Genomic_DNA"/>
</dbReference>
<evidence type="ECO:0000256" key="2">
    <source>
        <dbReference type="ARBA" id="ARBA00022630"/>
    </source>
</evidence>
<dbReference type="NCBIfam" id="NF002999">
    <property type="entry name" value="PRK03767.1"/>
    <property type="match status" value="1"/>
</dbReference>
<dbReference type="FunFam" id="3.40.50.360:FF:000001">
    <property type="entry name" value="NAD(P)H dehydrogenase (Quinone) FQR1-like"/>
    <property type="match status" value="1"/>
</dbReference>
<dbReference type="PANTHER" id="PTHR30546:SF23">
    <property type="entry name" value="FLAVOPROTEIN-LIKE PROTEIN YCP4-RELATED"/>
    <property type="match status" value="1"/>
</dbReference>
<accession>A0A1X7FEX5</accession>
<dbReference type="InterPro" id="IPR037513">
    <property type="entry name" value="NQO"/>
</dbReference>
<proteinExistence type="inferred from homology"/>
<dbReference type="OrthoDB" id="9801479at2"/>
<dbReference type="GO" id="GO:0008753">
    <property type="term" value="F:NADPH dehydrogenase (quinone) activity"/>
    <property type="evidence" value="ECO:0007669"/>
    <property type="project" value="RHEA"/>
</dbReference>